<evidence type="ECO:0000313" key="1">
    <source>
        <dbReference type="EMBL" id="MEQ2194270.1"/>
    </source>
</evidence>
<evidence type="ECO:0000313" key="2">
    <source>
        <dbReference type="Proteomes" id="UP001434883"/>
    </source>
</evidence>
<organism evidence="1 2">
    <name type="scientific">Xenoophorus captivus</name>
    <dbReference type="NCBI Taxonomy" id="1517983"/>
    <lineage>
        <taxon>Eukaryota</taxon>
        <taxon>Metazoa</taxon>
        <taxon>Chordata</taxon>
        <taxon>Craniata</taxon>
        <taxon>Vertebrata</taxon>
        <taxon>Euteleostomi</taxon>
        <taxon>Actinopterygii</taxon>
        <taxon>Neopterygii</taxon>
        <taxon>Teleostei</taxon>
        <taxon>Neoteleostei</taxon>
        <taxon>Acanthomorphata</taxon>
        <taxon>Ovalentaria</taxon>
        <taxon>Atherinomorphae</taxon>
        <taxon>Cyprinodontiformes</taxon>
        <taxon>Goodeidae</taxon>
        <taxon>Xenoophorus</taxon>
    </lineage>
</organism>
<dbReference type="Proteomes" id="UP001434883">
    <property type="component" value="Unassembled WGS sequence"/>
</dbReference>
<proteinExistence type="predicted"/>
<sequence length="126" mass="14741">IRLLTMLEAMLQDFSKVLKHCNRAEFCFMGQNCLDNAAHSWRHLPDGSGSQRHHQVARAQVQVGRRANMQQRRMKRIAYLHKTSGVRGRGLDHMLANDILYIRIRRKFIIGELSLLEKLIFRSVLF</sequence>
<reference evidence="1 2" key="1">
    <citation type="submission" date="2021-06" db="EMBL/GenBank/DDBJ databases">
        <authorList>
            <person name="Palmer J.M."/>
        </authorList>
    </citation>
    <scope>NUCLEOTIDE SEQUENCE [LARGE SCALE GENOMIC DNA]</scope>
    <source>
        <strain evidence="1 2">XC_2019</strain>
        <tissue evidence="1">Muscle</tissue>
    </source>
</reference>
<accession>A0ABV0QEQ2</accession>
<comment type="caution">
    <text evidence="1">The sequence shown here is derived from an EMBL/GenBank/DDBJ whole genome shotgun (WGS) entry which is preliminary data.</text>
</comment>
<name>A0ABV0QEQ2_9TELE</name>
<feature type="non-terminal residue" evidence="1">
    <location>
        <position position="1"/>
    </location>
</feature>
<keyword evidence="2" id="KW-1185">Reference proteome</keyword>
<dbReference type="EMBL" id="JAHRIN010009063">
    <property type="protein sequence ID" value="MEQ2194270.1"/>
    <property type="molecule type" value="Genomic_DNA"/>
</dbReference>
<gene>
    <name evidence="1" type="ORF">XENOCAPTIV_026495</name>
</gene>
<protein>
    <submittedName>
        <fullName evidence="1">Uncharacterized protein</fullName>
    </submittedName>
</protein>